<keyword evidence="9" id="KW-0137">Centromere</keyword>
<dbReference type="InterPro" id="IPR013255">
    <property type="entry name" value="Spc25_C"/>
</dbReference>
<evidence type="ECO:0000256" key="8">
    <source>
        <dbReference type="ARBA" id="ARBA00023306"/>
    </source>
</evidence>
<feature type="region of interest" description="Disordered" evidence="11">
    <location>
        <begin position="793"/>
        <end position="847"/>
    </location>
</feature>
<feature type="compositionally biased region" description="Polar residues" evidence="11">
    <location>
        <begin position="903"/>
        <end position="918"/>
    </location>
</feature>
<dbReference type="GO" id="GO:0007059">
    <property type="term" value="P:chromosome segregation"/>
    <property type="evidence" value="ECO:0007669"/>
    <property type="project" value="InterPro"/>
</dbReference>
<feature type="compositionally biased region" description="Pro residues" evidence="11">
    <location>
        <begin position="465"/>
        <end position="474"/>
    </location>
</feature>
<keyword evidence="8" id="KW-0131">Cell cycle</keyword>
<feature type="region of interest" description="Disordered" evidence="11">
    <location>
        <begin position="290"/>
        <end position="319"/>
    </location>
</feature>
<feature type="compositionally biased region" description="Acidic residues" evidence="11">
    <location>
        <begin position="824"/>
        <end position="835"/>
    </location>
</feature>
<comment type="similarity">
    <text evidence="2">Belongs to the SPC25 family.</text>
</comment>
<feature type="domain" description="Chromosome segregation protein Spc25 C-terminal" evidence="12">
    <location>
        <begin position="176"/>
        <end position="213"/>
    </location>
</feature>
<sequence length="1072" mass="117588">MATMKGNPRPALVGDLRKLLAQPNPTIPLYFEPMSEKVTVFKNAMNAYVAAGQAEISRRQEKHKNVMRREHEKVVKLNSEIEEFRVNEMNLMKTLKREQEEKAEAEAKLAEYNARLKDVDENRAAVDAELEDLRARTDKLKLEKSQDLAKLEHQVALNEPEAHALSNLLKWSVESVQRDVVCIKFTHIDESDWTREFSFVVDLSERIYKAPASDRANKRRLDGMADDAYSDDVEPASPANVWAGGMVERDARVLLVCEKGADGIPASLLLNTTSVAVMATTTVQVKNTMESTLPKPTRKATSPAQPLQQPFPHQPQAPYPYGNQQGYYYPQPGYPQGYFAQTPDQQQQQQFAQWAFQQMMYNSQQQQQMGGMPGVPDFGQRTRTGSGAGQEYGGYPPQMVPVFQSGTPPPGPMHYNSIGRAAGTDHQGFHPYRRPTGGGPIPQQPPPQPQPQPPRTTEFGFQPYPVHPGYPQPQRPYAREMNGSASSLHSNGSGSGRQRTGSNPRAPNGQSQSHSHSQSQSQRHHGRNQSVGSSITTSVRPESDRSVTPPGRQTTASPVSPAQSPTSGTSAMRPVKPSPLSQQTFADKRLSRDDSTIEAPHDALPKTTGLKGRLRRALSFSAIQTLDEADEAKEKHGSRRKAIEKANKANAALQKQQQQQQQQPQSDNLQSPGAAESIRTTASKKPSRGLFNRRLNASTDNISLQSTVSSASVMIRKLGSMGNLARRNSLAGLTGLFKDKKQKAHKADASEASVTHATVEVDRVPGPSAVGTAVMDDMTGLSPAAKLARQHTLKSNAQAAERAQAEAQAAAAAAAAAAEANRLDEEDEEESDEAFDPAAHMTGGFDDEDITVRLEQTRIADDEVWAVGIRRSVERTRQPVKGILRNAKNFDQEKYLDKENGGSLRQRSNSETNPSSQPGPLASIPSSDPDHIDGLHRSSSPHETVKSAFSADFGEFTTPSLALTDKISGDKNTFTYTHPALNSSAPVLSTINTNPVTQRSATAPGRRRLTFATNLSVYDTFAPSTYDRRSEPATCNRLTPALAQRIKEELNSYKMEEMEVHASSRIHTHFFA</sequence>
<gene>
    <name evidence="13" type="ORF">RDB_LOCUS48482</name>
</gene>
<feature type="compositionally biased region" description="Low complexity" evidence="11">
    <location>
        <begin position="508"/>
        <end position="521"/>
    </location>
</feature>
<evidence type="ECO:0000313" key="13">
    <source>
        <dbReference type="EMBL" id="CAE6440074.1"/>
    </source>
</evidence>
<feature type="compositionally biased region" description="Low complexity" evidence="11">
    <location>
        <begin position="797"/>
        <end position="820"/>
    </location>
</feature>
<keyword evidence="3" id="KW-0158">Chromosome</keyword>
<dbReference type="GO" id="GO:0003779">
    <property type="term" value="F:actin binding"/>
    <property type="evidence" value="ECO:0007669"/>
    <property type="project" value="TreeGrafter"/>
</dbReference>
<keyword evidence="5" id="KW-0498">Mitosis</keyword>
<feature type="compositionally biased region" description="Low complexity" evidence="11">
    <location>
        <begin position="483"/>
        <end position="492"/>
    </location>
</feature>
<organism evidence="13 14">
    <name type="scientific">Rhizoctonia solani</name>
    <dbReference type="NCBI Taxonomy" id="456999"/>
    <lineage>
        <taxon>Eukaryota</taxon>
        <taxon>Fungi</taxon>
        <taxon>Dikarya</taxon>
        <taxon>Basidiomycota</taxon>
        <taxon>Agaricomycotina</taxon>
        <taxon>Agaricomycetes</taxon>
        <taxon>Cantharellales</taxon>
        <taxon>Ceratobasidiaceae</taxon>
        <taxon>Rhizoctonia</taxon>
    </lineage>
</organism>
<protein>
    <recommendedName>
        <fullName evidence="12">Chromosome segregation protein Spc25 C-terminal domain-containing protein</fullName>
    </recommendedName>
</protein>
<evidence type="ECO:0000256" key="2">
    <source>
        <dbReference type="ARBA" id="ARBA00006379"/>
    </source>
</evidence>
<evidence type="ECO:0000256" key="10">
    <source>
        <dbReference type="SAM" id="Coils"/>
    </source>
</evidence>
<feature type="region of interest" description="Disordered" evidence="11">
    <location>
        <begin position="629"/>
        <end position="694"/>
    </location>
</feature>
<feature type="coiled-coil region" evidence="10">
    <location>
        <begin position="67"/>
        <end position="143"/>
    </location>
</feature>
<dbReference type="GO" id="GO:0051301">
    <property type="term" value="P:cell division"/>
    <property type="evidence" value="ECO:0007669"/>
    <property type="project" value="UniProtKB-KW"/>
</dbReference>
<feature type="compositionally biased region" description="Polar residues" evidence="11">
    <location>
        <begin position="551"/>
        <end position="570"/>
    </location>
</feature>
<keyword evidence="7 10" id="KW-0175">Coiled coil</keyword>
<evidence type="ECO:0000259" key="12">
    <source>
        <dbReference type="Pfam" id="PF08234"/>
    </source>
</evidence>
<evidence type="ECO:0000256" key="4">
    <source>
        <dbReference type="ARBA" id="ARBA00022618"/>
    </source>
</evidence>
<dbReference type="AlphaFoldDB" id="A0A8H3ATS4"/>
<evidence type="ECO:0000256" key="6">
    <source>
        <dbReference type="ARBA" id="ARBA00022838"/>
    </source>
</evidence>
<dbReference type="EMBL" id="CAJMWX010000958">
    <property type="protein sequence ID" value="CAE6440074.1"/>
    <property type="molecule type" value="Genomic_DNA"/>
</dbReference>
<dbReference type="Proteomes" id="UP000663888">
    <property type="component" value="Unassembled WGS sequence"/>
</dbReference>
<feature type="compositionally biased region" description="Basic and acidic residues" evidence="11">
    <location>
        <begin position="586"/>
        <end position="604"/>
    </location>
</feature>
<reference evidence="13" key="1">
    <citation type="submission" date="2021-01" db="EMBL/GenBank/DDBJ databases">
        <authorList>
            <person name="Kaushik A."/>
        </authorList>
    </citation>
    <scope>NUCLEOTIDE SEQUENCE</scope>
    <source>
        <strain evidence="13">AG4-R118</strain>
    </source>
</reference>
<proteinExistence type="inferred from homology"/>
<evidence type="ECO:0000256" key="3">
    <source>
        <dbReference type="ARBA" id="ARBA00022454"/>
    </source>
</evidence>
<evidence type="ECO:0000256" key="9">
    <source>
        <dbReference type="ARBA" id="ARBA00023328"/>
    </source>
</evidence>
<dbReference type="Gene3D" id="3.30.457.50">
    <property type="entry name" value="Chromosome segregation protein Spc25"/>
    <property type="match status" value="1"/>
</dbReference>
<feature type="compositionally biased region" description="Basic and acidic residues" evidence="11">
    <location>
        <begin position="891"/>
        <end position="900"/>
    </location>
</feature>
<accession>A0A8H3ATS4</accession>
<dbReference type="GO" id="GO:0030036">
    <property type="term" value="P:actin cytoskeleton organization"/>
    <property type="evidence" value="ECO:0007669"/>
    <property type="project" value="TreeGrafter"/>
</dbReference>
<feature type="region of interest" description="Disordered" evidence="11">
    <location>
        <begin position="891"/>
        <end position="943"/>
    </location>
</feature>
<comment type="subcellular location">
    <subcellularLocation>
        <location evidence="1">Chromosome</location>
        <location evidence="1">Centromere</location>
        <location evidence="1">Kinetochore</location>
    </subcellularLocation>
</comment>
<evidence type="ECO:0000256" key="11">
    <source>
        <dbReference type="SAM" id="MobiDB-lite"/>
    </source>
</evidence>
<feature type="region of interest" description="Disordered" evidence="11">
    <location>
        <begin position="379"/>
        <end position="610"/>
    </location>
</feature>
<dbReference type="PANTHER" id="PTHR12751">
    <property type="entry name" value="PHOSPHATASE AND ACTIN REGULATOR PHACTR"/>
    <property type="match status" value="1"/>
</dbReference>
<dbReference type="Pfam" id="PF08234">
    <property type="entry name" value="Spindle_Spc25"/>
    <property type="match status" value="1"/>
</dbReference>
<feature type="compositionally biased region" description="Low complexity" evidence="11">
    <location>
        <begin position="648"/>
        <end position="665"/>
    </location>
</feature>
<name>A0A8H3ATS4_9AGAM</name>
<keyword evidence="4" id="KW-0132">Cell division</keyword>
<keyword evidence="6" id="KW-0995">Kinetochore</keyword>
<evidence type="ECO:0000256" key="1">
    <source>
        <dbReference type="ARBA" id="ARBA00004629"/>
    </source>
</evidence>
<comment type="caution">
    <text evidence="13">The sequence shown here is derived from an EMBL/GenBank/DDBJ whole genome shotgun (WGS) entry which is preliminary data.</text>
</comment>
<evidence type="ECO:0000256" key="7">
    <source>
        <dbReference type="ARBA" id="ARBA00023054"/>
    </source>
</evidence>
<dbReference type="GO" id="GO:0031262">
    <property type="term" value="C:Ndc80 complex"/>
    <property type="evidence" value="ECO:0007669"/>
    <property type="project" value="InterPro"/>
</dbReference>
<evidence type="ECO:0000313" key="14">
    <source>
        <dbReference type="Proteomes" id="UP000663888"/>
    </source>
</evidence>
<dbReference type="PANTHER" id="PTHR12751:SF18">
    <property type="entry name" value="PHOSPHATASE AND ACTIN REGULATOR 1"/>
    <property type="match status" value="1"/>
</dbReference>
<evidence type="ECO:0000256" key="5">
    <source>
        <dbReference type="ARBA" id="ARBA00022776"/>
    </source>
</evidence>
<dbReference type="CDD" id="cd23784">
    <property type="entry name" value="RWD_Spc25"/>
    <property type="match status" value="1"/>
</dbReference>
<feature type="compositionally biased region" description="Polar residues" evidence="11">
    <location>
        <begin position="531"/>
        <end position="540"/>
    </location>
</feature>
<feature type="compositionally biased region" description="Pro residues" evidence="11">
    <location>
        <begin position="442"/>
        <end position="454"/>
    </location>
</feature>